<dbReference type="Proteomes" id="UP000219338">
    <property type="component" value="Unassembled WGS sequence"/>
</dbReference>
<accession>A0A284RWD0</accession>
<dbReference type="OrthoDB" id="3072189at2759"/>
<protein>
    <submittedName>
        <fullName evidence="1">Uncharacterized protein</fullName>
    </submittedName>
</protein>
<evidence type="ECO:0000313" key="1">
    <source>
        <dbReference type="EMBL" id="SJL13063.1"/>
    </source>
</evidence>
<sequence>MQSYGTLPKDLQPPRNLSVGFRHGSRKALTVIKNLPPHDLPEGLFPCQTDIFAYQPPKLNFGWVTTEASTRRVLVDITYTTKGTQPPYYMHLISDDIWDNCRPPGGPSTRIFQQEVLFSLAPRATAGIGRDFAAVTPHEPPGWRSIAFENDMLGRFDGSSHLSLSIASFCCNNHVSATFSTSAVYKSKAPELIRMAKFRYPSSEEPVQVYSSHSTMKKVADYLAREFGTSLRLYTEDVIIESPVEIVDCITITSNYPPDGPVPSQEHIKILMKFLEIEEEPCWYMNYAHGYWGKRRIVDMGNGDFNLLELDP</sequence>
<dbReference type="AlphaFoldDB" id="A0A284RWD0"/>
<reference evidence="2" key="1">
    <citation type="journal article" date="2017" name="Nat. Ecol. Evol.">
        <title>Genome expansion and lineage-specific genetic innovations in the forest pathogenic fungi Armillaria.</title>
        <authorList>
            <person name="Sipos G."/>
            <person name="Prasanna A.N."/>
            <person name="Walter M.C."/>
            <person name="O'Connor E."/>
            <person name="Balint B."/>
            <person name="Krizsan K."/>
            <person name="Kiss B."/>
            <person name="Hess J."/>
            <person name="Varga T."/>
            <person name="Slot J."/>
            <person name="Riley R."/>
            <person name="Boka B."/>
            <person name="Rigling D."/>
            <person name="Barry K."/>
            <person name="Lee J."/>
            <person name="Mihaltcheva S."/>
            <person name="LaButti K."/>
            <person name="Lipzen A."/>
            <person name="Waldron R."/>
            <person name="Moloney N.M."/>
            <person name="Sperisen C."/>
            <person name="Kredics L."/>
            <person name="Vagvoelgyi C."/>
            <person name="Patrignani A."/>
            <person name="Fitzpatrick D."/>
            <person name="Nagy I."/>
            <person name="Doyle S."/>
            <person name="Anderson J.B."/>
            <person name="Grigoriev I.V."/>
            <person name="Gueldener U."/>
            <person name="Muensterkoetter M."/>
            <person name="Nagy L.G."/>
        </authorList>
    </citation>
    <scope>NUCLEOTIDE SEQUENCE [LARGE SCALE GENOMIC DNA]</scope>
    <source>
        <strain evidence="2">C18/9</strain>
    </source>
</reference>
<name>A0A284RWD0_ARMOS</name>
<proteinExistence type="predicted"/>
<evidence type="ECO:0000313" key="2">
    <source>
        <dbReference type="Proteomes" id="UP000219338"/>
    </source>
</evidence>
<gene>
    <name evidence="1" type="ORF">ARMOST_16500</name>
</gene>
<keyword evidence="2" id="KW-1185">Reference proteome</keyword>
<dbReference type="EMBL" id="FUEG01000019">
    <property type="protein sequence ID" value="SJL13063.1"/>
    <property type="molecule type" value="Genomic_DNA"/>
</dbReference>
<organism evidence="1 2">
    <name type="scientific">Armillaria ostoyae</name>
    <name type="common">Armillaria root rot fungus</name>
    <dbReference type="NCBI Taxonomy" id="47428"/>
    <lineage>
        <taxon>Eukaryota</taxon>
        <taxon>Fungi</taxon>
        <taxon>Dikarya</taxon>
        <taxon>Basidiomycota</taxon>
        <taxon>Agaricomycotina</taxon>
        <taxon>Agaricomycetes</taxon>
        <taxon>Agaricomycetidae</taxon>
        <taxon>Agaricales</taxon>
        <taxon>Marasmiineae</taxon>
        <taxon>Physalacriaceae</taxon>
        <taxon>Armillaria</taxon>
    </lineage>
</organism>